<dbReference type="InterPro" id="IPR044893">
    <property type="entry name" value="RNA_pol_Rpb1_clamp_domain"/>
</dbReference>
<keyword evidence="5 13" id="KW-0808">Transferase</keyword>
<keyword evidence="4" id="KW-0597">Phosphoprotein</keyword>
<feature type="domain" description="RNA polymerase N-terminal" evidence="14">
    <location>
        <begin position="146"/>
        <end position="449"/>
    </location>
</feature>
<dbReference type="Pfam" id="PF04992">
    <property type="entry name" value="RNA_pol_Rpb1_6"/>
    <property type="match status" value="1"/>
</dbReference>
<feature type="non-terminal residue" evidence="15">
    <location>
        <position position="1"/>
    </location>
</feature>
<keyword evidence="12" id="KW-0539">Nucleus</keyword>
<evidence type="ECO:0000256" key="10">
    <source>
        <dbReference type="ARBA" id="ARBA00022842"/>
    </source>
</evidence>
<dbReference type="Gene3D" id="1.10.274.100">
    <property type="entry name" value="RNA polymerase Rpb1, domain 3"/>
    <property type="match status" value="1"/>
</dbReference>
<dbReference type="GO" id="GO:0003899">
    <property type="term" value="F:DNA-directed RNA polymerase activity"/>
    <property type="evidence" value="ECO:0007669"/>
    <property type="project" value="UniProtKB-EC"/>
</dbReference>
<dbReference type="InterPro" id="IPR000722">
    <property type="entry name" value="RNA_pol_asu"/>
</dbReference>
<organism evidence="15">
    <name type="scientific">Cyanophora paradoxa</name>
    <dbReference type="NCBI Taxonomy" id="2762"/>
    <lineage>
        <taxon>Eukaryota</taxon>
        <taxon>Glaucocystophyceae</taxon>
        <taxon>Cyanophorales</taxon>
        <taxon>Cyanophoraceae</taxon>
        <taxon>Cyanophora</taxon>
    </lineage>
</organism>
<dbReference type="Gene3D" id="4.10.860.120">
    <property type="entry name" value="RNA polymerase II, clamp domain"/>
    <property type="match status" value="1"/>
</dbReference>
<dbReference type="CDD" id="cd02733">
    <property type="entry name" value="RNAP_II_RPB1_N"/>
    <property type="match status" value="1"/>
</dbReference>
<dbReference type="EMBL" id="DQ223186">
    <property type="protein sequence ID" value="ABA64470.1"/>
    <property type="molecule type" value="mRNA"/>
</dbReference>
<dbReference type="Pfam" id="PF04997">
    <property type="entry name" value="RNA_pol_Rpb1_1"/>
    <property type="match status" value="1"/>
</dbReference>
<evidence type="ECO:0000256" key="11">
    <source>
        <dbReference type="ARBA" id="ARBA00023163"/>
    </source>
</evidence>
<comment type="function">
    <text evidence="13">DNA-dependent RNA polymerase catalyzes the transcription of DNA into RNA using the four ribonucleoside triphosphates as substrates.</text>
</comment>
<dbReference type="Gene3D" id="2.40.40.20">
    <property type="match status" value="1"/>
</dbReference>
<dbReference type="Pfam" id="PF04998">
    <property type="entry name" value="RNA_pol_Rpb1_5"/>
    <property type="match status" value="1"/>
</dbReference>
<dbReference type="Gene3D" id="1.10.132.30">
    <property type="match status" value="1"/>
</dbReference>
<dbReference type="FunFam" id="3.30.1490.180:FF:000001">
    <property type="entry name" value="DNA-directed RNA polymerase subunit"/>
    <property type="match status" value="1"/>
</dbReference>
<dbReference type="GO" id="GO:0006351">
    <property type="term" value="P:DNA-templated transcription"/>
    <property type="evidence" value="ECO:0007669"/>
    <property type="project" value="InterPro"/>
</dbReference>
<evidence type="ECO:0000256" key="6">
    <source>
        <dbReference type="ARBA" id="ARBA00022695"/>
    </source>
</evidence>
<dbReference type="InterPro" id="IPR007080">
    <property type="entry name" value="RNA_pol_Rpb1_1"/>
</dbReference>
<dbReference type="FunFam" id="1.10.132.30:FF:000001">
    <property type="entry name" value="DNA-directed RNA polymerase subunit"/>
    <property type="match status" value="1"/>
</dbReference>
<dbReference type="InterPro" id="IPR045867">
    <property type="entry name" value="DNA-dir_RpoC_beta_prime"/>
</dbReference>
<protein>
    <recommendedName>
        <fullName evidence="13">DNA-directed RNA polymerase subunit</fullName>
        <ecNumber evidence="13">2.7.7.6</ecNumber>
    </recommendedName>
</protein>
<comment type="similarity">
    <text evidence="2 13">Belongs to the RNA polymerase beta' chain family.</text>
</comment>
<dbReference type="InterPro" id="IPR007066">
    <property type="entry name" value="RNA_pol_Rpb1_3"/>
</dbReference>
<evidence type="ECO:0000256" key="8">
    <source>
        <dbReference type="ARBA" id="ARBA00022737"/>
    </source>
</evidence>
<dbReference type="Gene3D" id="3.30.1490.180">
    <property type="entry name" value="RNA polymerase ii"/>
    <property type="match status" value="1"/>
</dbReference>
<evidence type="ECO:0000256" key="12">
    <source>
        <dbReference type="ARBA" id="ARBA00023242"/>
    </source>
</evidence>
<accession>Q30BD8</accession>
<name>Q30BD8_CYAPA</name>
<keyword evidence="7" id="KW-0479">Metal-binding</keyword>
<comment type="subcellular location">
    <subcellularLocation>
        <location evidence="1">Nucleus</location>
    </subcellularLocation>
</comment>
<dbReference type="Gene3D" id="6.10.250.2940">
    <property type="match status" value="1"/>
</dbReference>
<keyword evidence="9" id="KW-0862">Zinc</keyword>
<dbReference type="PANTHER" id="PTHR19376:SF37">
    <property type="entry name" value="DNA-DIRECTED RNA POLYMERASE II SUBUNIT RPB1"/>
    <property type="match status" value="1"/>
</dbReference>
<keyword evidence="11 13" id="KW-0804">Transcription</keyword>
<evidence type="ECO:0000256" key="9">
    <source>
        <dbReference type="ARBA" id="ARBA00022833"/>
    </source>
</evidence>
<evidence type="ECO:0000256" key="5">
    <source>
        <dbReference type="ARBA" id="ARBA00022679"/>
    </source>
</evidence>
<comment type="catalytic activity">
    <reaction evidence="13">
        <text>RNA(n) + a ribonucleoside 5'-triphosphate = RNA(n+1) + diphosphate</text>
        <dbReference type="Rhea" id="RHEA:21248"/>
        <dbReference type="Rhea" id="RHEA-COMP:14527"/>
        <dbReference type="Rhea" id="RHEA-COMP:17342"/>
        <dbReference type="ChEBI" id="CHEBI:33019"/>
        <dbReference type="ChEBI" id="CHEBI:61557"/>
        <dbReference type="ChEBI" id="CHEBI:140395"/>
        <dbReference type="EC" id="2.7.7.6"/>
    </reaction>
</comment>
<dbReference type="AlphaFoldDB" id="Q30BD8"/>
<dbReference type="InterPro" id="IPR007083">
    <property type="entry name" value="RNA_pol_Rpb1_4"/>
</dbReference>
<dbReference type="GO" id="GO:0005665">
    <property type="term" value="C:RNA polymerase II, core complex"/>
    <property type="evidence" value="ECO:0007669"/>
    <property type="project" value="TreeGrafter"/>
</dbReference>
<dbReference type="InterPro" id="IPR007075">
    <property type="entry name" value="RNA_pol_Rpb1_6"/>
</dbReference>
<dbReference type="Gene3D" id="6.20.50.80">
    <property type="match status" value="1"/>
</dbReference>
<feature type="non-terminal residue" evidence="15">
    <location>
        <position position="1000"/>
    </location>
</feature>
<dbReference type="Pfam" id="PF04983">
    <property type="entry name" value="RNA_pol_Rpb1_3"/>
    <property type="match status" value="1"/>
</dbReference>
<dbReference type="SUPFAM" id="SSF64484">
    <property type="entry name" value="beta and beta-prime subunits of DNA dependent RNA-polymerase"/>
    <property type="match status" value="1"/>
</dbReference>
<evidence type="ECO:0000256" key="7">
    <source>
        <dbReference type="ARBA" id="ARBA00022723"/>
    </source>
</evidence>
<dbReference type="FunFam" id="2.40.40.20:FF:000019">
    <property type="entry name" value="DNA-directed RNA polymerase II subunit RPB1"/>
    <property type="match status" value="1"/>
</dbReference>
<reference evidence="15" key="1">
    <citation type="journal article" date="2005" name="BMC Evol. Biol.">
        <title>The largest subunit of RNA polymerase II from the Glaucocystophyta: functional constraint and short-branch exclusion in deep eukaryotic phylogeny.</title>
        <authorList>
            <person name="Stiller J.W."/>
            <person name="Harrell L."/>
        </authorList>
    </citation>
    <scope>NUCLEOTIDE SEQUENCE</scope>
    <source>
        <strain evidence="15">CCAC 0074</strain>
    </source>
</reference>
<evidence type="ECO:0000256" key="1">
    <source>
        <dbReference type="ARBA" id="ARBA00004123"/>
    </source>
</evidence>
<sequence length="1000" mass="112248">IGFLNTILKVLRCVCFNCSKILCDKNDVRFKAAQRIKRPEAKLRAVMDICKSKSMCEGGEELDMNVSLDPAAADKAGVPKRVGCGNPQPKIMKDGLKLTAEFKKTLDENQEKKIILMPEQVYNIFKRISDEDCRHMGLDPRWARPDWFCITHLPVPPAAVRPGIAMNSVQRAEDDLTSKLMDIVRANAQLRKNEQNAAPAHHINELVTQLQYHIATYMDNELPGIPPAQQRSGRALKSICQRLKGKEGRIRGNLMGKRVDFSARTVITADPNLGIDQVGVPRSIALNLTTPEIVTPYNMDRMYQLIRAGPTEYPGARYIIRSDGTRFDLRYVRKASDLHLEPGYRVERHIQDGDYVLFNRQPSLHKMSIMAHRIKVMPYSTFRLNLSVTSPYNADFDGDEMNLHVPQSFETRAEASEIIAVPRQIVSPQSNRPVMGIVQDTLMASQKMTLRDTFIEKDVIMNIVMHLDSFDGRLPIPAIVKSPKGPRWTGKQLFSTFLPNVNVVRFHSTHPDGESTDISPGDTQVRIENGELLCGIVCKRTLGTSAGSLIHVIMNEHGPDTARVFFNMTQKVINNWLINVGFSVGIGDTIADDRTMESINSTLKKAKEEVDTVVIEAQQGKMELQPGRSFIESFESKVNRILNQARDAAGKTAQGSLQRSNNVKTMLTSGSKGSFINISQMFACVGQQNVEGKRIPFGFRNRTLPHFTKDDYGPESRGFVENSYLRGLTPQEFFFHAMGGREGLIDTAVKTSETGYIQRRLIKAMEDVMVQYDNTTRNSMGEIIQFLYGEDGMAGEFIEGQRLESLELDDKEMEKKFKMNLDDRNFGEGFLDPDVAAEIRGSAVIRHQLDKEYEQLLKDREQLRSEIVQSGEGAVHLPVNLKRLIWNAQKIYKVDTSKPSDLRPDIILQGVELLSTQLVVIAGEDTLSREAQENATRLFNIHLRATLATKRVLSEYRLSAAALEWLLGVIESRFNQAIAHPGEMVGAIAAQSIGEPATQM</sequence>
<keyword evidence="8" id="KW-0677">Repeat</keyword>
<proteinExistence type="evidence at transcript level"/>
<keyword evidence="6 13" id="KW-0548">Nucleotidyltransferase</keyword>
<evidence type="ECO:0000256" key="4">
    <source>
        <dbReference type="ARBA" id="ARBA00022553"/>
    </source>
</evidence>
<evidence type="ECO:0000259" key="14">
    <source>
        <dbReference type="SMART" id="SM00663"/>
    </source>
</evidence>
<keyword evidence="10" id="KW-0460">Magnesium</keyword>
<dbReference type="GO" id="GO:0003677">
    <property type="term" value="F:DNA binding"/>
    <property type="evidence" value="ECO:0007669"/>
    <property type="project" value="InterPro"/>
</dbReference>
<dbReference type="FunFam" id="1.10.274.100:FF:000001">
    <property type="entry name" value="DNA-directed RNA polymerase subunit"/>
    <property type="match status" value="1"/>
</dbReference>
<dbReference type="PANTHER" id="PTHR19376">
    <property type="entry name" value="DNA-DIRECTED RNA POLYMERASE"/>
    <property type="match status" value="1"/>
</dbReference>
<dbReference type="InterPro" id="IPR042102">
    <property type="entry name" value="RNA_pol_Rpb1_3_sf"/>
</dbReference>
<dbReference type="GO" id="GO:0046872">
    <property type="term" value="F:metal ion binding"/>
    <property type="evidence" value="ECO:0007669"/>
    <property type="project" value="UniProtKB-KW"/>
</dbReference>
<evidence type="ECO:0000256" key="3">
    <source>
        <dbReference type="ARBA" id="ARBA00022478"/>
    </source>
</evidence>
<dbReference type="InterPro" id="IPR006592">
    <property type="entry name" value="RNA_pol_N"/>
</dbReference>
<dbReference type="InterPro" id="IPR038120">
    <property type="entry name" value="Rpb1_funnel_sf"/>
</dbReference>
<evidence type="ECO:0000256" key="13">
    <source>
        <dbReference type="RuleBase" id="RU004279"/>
    </source>
</evidence>
<evidence type="ECO:0000313" key="15">
    <source>
        <dbReference type="EMBL" id="ABA64470.1"/>
    </source>
</evidence>
<keyword evidence="3 13" id="KW-0240">DNA-directed RNA polymerase</keyword>
<evidence type="ECO:0000256" key="2">
    <source>
        <dbReference type="ARBA" id="ARBA00006460"/>
    </source>
</evidence>
<dbReference type="NCBIfam" id="NF006336">
    <property type="entry name" value="PRK08566.1"/>
    <property type="match status" value="1"/>
</dbReference>
<dbReference type="SMART" id="SM00663">
    <property type="entry name" value="RPOLA_N"/>
    <property type="match status" value="1"/>
</dbReference>
<gene>
    <name evidence="15" type="primary">RPB1</name>
</gene>
<dbReference type="Pfam" id="PF00623">
    <property type="entry name" value="RNA_pol_Rpb1_2"/>
    <property type="match status" value="1"/>
</dbReference>
<dbReference type="EC" id="2.7.7.6" evidence="13"/>
<dbReference type="Pfam" id="PF05000">
    <property type="entry name" value="RNA_pol_Rpb1_4"/>
    <property type="match status" value="1"/>
</dbReference>
<dbReference type="InterPro" id="IPR007081">
    <property type="entry name" value="RNA_pol_Rpb1_5"/>
</dbReference>